<dbReference type="InterPro" id="IPR003142">
    <property type="entry name" value="BPL_C"/>
</dbReference>
<gene>
    <name evidence="2" type="ORF">BZL30_7459</name>
</gene>
<evidence type="ECO:0000259" key="1">
    <source>
        <dbReference type="Pfam" id="PF02237"/>
    </source>
</evidence>
<proteinExistence type="predicted"/>
<accession>A0A1V3WL66</accession>
<keyword evidence="2" id="KW-0436">Ligase</keyword>
<reference evidence="2 3" key="1">
    <citation type="submission" date="2017-02" db="EMBL/GenBank/DDBJ databases">
        <title>Complete genome sequences of Mycobacterium kansasii strains isolated from rhesus macaques.</title>
        <authorList>
            <person name="Panda A."/>
            <person name="Nagaraj S."/>
            <person name="Zhao X."/>
            <person name="Tettelin H."/>
            <person name="Detolla L.J."/>
        </authorList>
    </citation>
    <scope>NUCLEOTIDE SEQUENCE [LARGE SCALE GENOMIC DNA]</scope>
    <source>
        <strain evidence="2 3">11-3813</strain>
    </source>
</reference>
<dbReference type="EMBL" id="MVBM01000008">
    <property type="protein sequence ID" value="OOK67518.1"/>
    <property type="molecule type" value="Genomic_DNA"/>
</dbReference>
<dbReference type="InterPro" id="IPR045864">
    <property type="entry name" value="aa-tRNA-synth_II/BPL/LPL"/>
</dbReference>
<evidence type="ECO:0000313" key="2">
    <source>
        <dbReference type="EMBL" id="OOK67518.1"/>
    </source>
</evidence>
<dbReference type="Pfam" id="PF02237">
    <property type="entry name" value="BPL_C"/>
    <property type="match status" value="1"/>
</dbReference>
<feature type="domain" description="Biotin protein ligase C-terminal" evidence="1">
    <location>
        <begin position="68"/>
        <end position="114"/>
    </location>
</feature>
<dbReference type="Gene3D" id="2.30.30.100">
    <property type="match status" value="1"/>
</dbReference>
<dbReference type="SUPFAM" id="SSF50037">
    <property type="entry name" value="C-terminal domain of transcriptional repressors"/>
    <property type="match status" value="1"/>
</dbReference>
<dbReference type="InterPro" id="IPR008988">
    <property type="entry name" value="Transcriptional_repressor_C"/>
</dbReference>
<dbReference type="GO" id="GO:0016874">
    <property type="term" value="F:ligase activity"/>
    <property type="evidence" value="ECO:0007669"/>
    <property type="project" value="UniProtKB-KW"/>
</dbReference>
<evidence type="ECO:0000313" key="3">
    <source>
        <dbReference type="Proteomes" id="UP000189229"/>
    </source>
</evidence>
<name>A0A1V3WL66_MYCKA</name>
<organism evidence="2 3">
    <name type="scientific">Mycobacterium kansasii</name>
    <dbReference type="NCBI Taxonomy" id="1768"/>
    <lineage>
        <taxon>Bacteria</taxon>
        <taxon>Bacillati</taxon>
        <taxon>Actinomycetota</taxon>
        <taxon>Actinomycetes</taxon>
        <taxon>Mycobacteriales</taxon>
        <taxon>Mycobacteriaceae</taxon>
        <taxon>Mycobacterium</taxon>
    </lineage>
</organism>
<dbReference type="Proteomes" id="UP000189229">
    <property type="component" value="Unassembled WGS sequence"/>
</dbReference>
<dbReference type="Gene3D" id="3.30.930.10">
    <property type="entry name" value="Bira Bifunctional Protein, Domain 2"/>
    <property type="match status" value="1"/>
</dbReference>
<sequence length="116" mass="12235">MIGVGLNVTQDPEEVDGPGATSLFDLGVAAPDRNQLIPGLLRGLAARIAQWHDADALLASDYRARSLTIGSRVRVQLPGGNDVVGVARDIDDRGRLCVETEGEPVLVSAGDVVHLR</sequence>
<protein>
    <submittedName>
        <fullName evidence="2">Biotin ligase C terminal domain protein</fullName>
    </submittedName>
</protein>
<dbReference type="AlphaFoldDB" id="A0A1V3WL66"/>
<comment type="caution">
    <text evidence="2">The sequence shown here is derived from an EMBL/GenBank/DDBJ whole genome shotgun (WGS) entry which is preliminary data.</text>
</comment>